<reference evidence="3 4" key="1">
    <citation type="submission" date="2016-04" db="EMBL/GenBank/DDBJ databases">
        <title>Evolutionary innovation and constraint leading to complex multicellularity in the Ascomycota.</title>
        <authorList>
            <person name="Cisse O."/>
            <person name="Nguyen A."/>
            <person name="Hewitt D.A."/>
            <person name="Jedd G."/>
            <person name="Stajich J.E."/>
        </authorList>
    </citation>
    <scope>NUCLEOTIDE SEQUENCE [LARGE SCALE GENOMIC DNA]</scope>
    <source>
        <strain evidence="3 4">DAH-3</strain>
    </source>
</reference>
<feature type="compositionally biased region" description="Polar residues" evidence="1">
    <location>
        <begin position="135"/>
        <end position="154"/>
    </location>
</feature>
<feature type="compositionally biased region" description="Low complexity" evidence="1">
    <location>
        <begin position="335"/>
        <end position="347"/>
    </location>
</feature>
<name>A0A1U7LUM9_NEOID</name>
<feature type="region of interest" description="Disordered" evidence="1">
    <location>
        <begin position="135"/>
        <end position="196"/>
    </location>
</feature>
<dbReference type="AlphaFoldDB" id="A0A1U7LUM9"/>
<evidence type="ECO:0000313" key="4">
    <source>
        <dbReference type="Proteomes" id="UP000186594"/>
    </source>
</evidence>
<gene>
    <name evidence="3" type="ORF">NEOLI_003510</name>
</gene>
<dbReference type="EMBL" id="LXFE01000208">
    <property type="protein sequence ID" value="OLL26283.1"/>
    <property type="molecule type" value="Genomic_DNA"/>
</dbReference>
<feature type="signal peptide" evidence="2">
    <location>
        <begin position="1"/>
        <end position="18"/>
    </location>
</feature>
<dbReference type="Proteomes" id="UP000186594">
    <property type="component" value="Unassembled WGS sequence"/>
</dbReference>
<evidence type="ECO:0000256" key="2">
    <source>
        <dbReference type="SAM" id="SignalP"/>
    </source>
</evidence>
<evidence type="ECO:0000256" key="1">
    <source>
        <dbReference type="SAM" id="MobiDB-lite"/>
    </source>
</evidence>
<feature type="chain" id="PRO_5012030095" evidence="2">
    <location>
        <begin position="19"/>
        <end position="347"/>
    </location>
</feature>
<accession>A0A1U7LUM9</accession>
<proteinExistence type="predicted"/>
<comment type="caution">
    <text evidence="3">The sequence shown here is derived from an EMBL/GenBank/DDBJ whole genome shotgun (WGS) entry which is preliminary data.</text>
</comment>
<evidence type="ECO:0000313" key="3">
    <source>
        <dbReference type="EMBL" id="OLL26283.1"/>
    </source>
</evidence>
<organism evidence="3 4">
    <name type="scientific">Neolecta irregularis (strain DAH-3)</name>
    <dbReference type="NCBI Taxonomy" id="1198029"/>
    <lineage>
        <taxon>Eukaryota</taxon>
        <taxon>Fungi</taxon>
        <taxon>Dikarya</taxon>
        <taxon>Ascomycota</taxon>
        <taxon>Taphrinomycotina</taxon>
        <taxon>Neolectales</taxon>
        <taxon>Neolectaceae</taxon>
        <taxon>Neolecta</taxon>
    </lineage>
</organism>
<sequence length="347" mass="38958">MVLRGCILILLLLGLASSVRIPAKYSDPTKKGLSWKIVDNEEGNFVEFPTSDKYPFGLRVNINKNAEILGRDARDSAVDPDHDIVRTLLVHELYGETFNFNVDRPLDLPGTETMKRSSQRIEKLDLTRLPSMEGSSSSWLLPRPSTDTIGNTMPETKWMDDTPRPNTPEPFRNGISSRRRFGTASSSKSIDSSQPFNSAEAEAIDNPTTQPKILPSVLASTPKIFYDPSKKGLSWKIVDNEEGNFVEFPISDKYPYGLRVNINKNAEILGRNPRDSTVDANKDVVRTLLVYEPYGETLSFDIDRPLDFPGAETMKRLSQRIENLDRSELPPVEDFSSSGFLSSSPYY</sequence>
<feature type="compositionally biased region" description="Polar residues" evidence="1">
    <location>
        <begin position="183"/>
        <end position="196"/>
    </location>
</feature>
<keyword evidence="4" id="KW-1185">Reference proteome</keyword>
<feature type="region of interest" description="Disordered" evidence="1">
    <location>
        <begin position="328"/>
        <end position="347"/>
    </location>
</feature>
<keyword evidence="2" id="KW-0732">Signal</keyword>
<protein>
    <submittedName>
        <fullName evidence="3">Uncharacterized protein</fullName>
    </submittedName>
</protein>